<organism evidence="2 3">
    <name type="scientific">Enterococcus sulfureus ATCC 49903</name>
    <dbReference type="NCBI Taxonomy" id="1140003"/>
    <lineage>
        <taxon>Bacteria</taxon>
        <taxon>Bacillati</taxon>
        <taxon>Bacillota</taxon>
        <taxon>Bacilli</taxon>
        <taxon>Lactobacillales</taxon>
        <taxon>Enterococcaceae</taxon>
        <taxon>Enterococcus</taxon>
    </lineage>
</organism>
<dbReference type="PATRIC" id="fig|1140003.3.peg.1328"/>
<proteinExistence type="predicted"/>
<gene>
    <name evidence="2" type="ORF">I573_01306</name>
</gene>
<dbReference type="Proteomes" id="UP000015961">
    <property type="component" value="Unassembled WGS sequence"/>
</dbReference>
<comment type="caution">
    <text evidence="2">The sequence shown here is derived from an EMBL/GenBank/DDBJ whole genome shotgun (WGS) entry which is preliminary data.</text>
</comment>
<name>S0L6L5_9ENTE</name>
<keyword evidence="3" id="KW-1185">Reference proteome</keyword>
<keyword evidence="1" id="KW-0175">Coiled coil</keyword>
<feature type="coiled-coil region" evidence="1">
    <location>
        <begin position="4"/>
        <end position="38"/>
    </location>
</feature>
<protein>
    <submittedName>
        <fullName evidence="2">Uncharacterized protein</fullName>
    </submittedName>
</protein>
<accession>S0L6L5</accession>
<dbReference type="EMBL" id="ASWO01000005">
    <property type="protein sequence ID" value="EOT83584.1"/>
    <property type="molecule type" value="Genomic_DNA"/>
</dbReference>
<evidence type="ECO:0000256" key="1">
    <source>
        <dbReference type="SAM" id="Coils"/>
    </source>
</evidence>
<evidence type="ECO:0000313" key="3">
    <source>
        <dbReference type="Proteomes" id="UP000015961"/>
    </source>
</evidence>
<dbReference type="STRING" id="1140003.OMY_01374"/>
<reference evidence="2 3" key="1">
    <citation type="submission" date="2013-03" db="EMBL/GenBank/DDBJ databases">
        <title>The Genome Sequence of Enterococcus sulfureus ATCC_49903 (PacBio/Illumina hybrid assembly).</title>
        <authorList>
            <consortium name="The Broad Institute Genomics Platform"/>
            <consortium name="The Broad Institute Genome Sequencing Center for Infectious Disease"/>
            <person name="Earl A."/>
            <person name="Russ C."/>
            <person name="Gilmore M."/>
            <person name="Surin D."/>
            <person name="Walker B."/>
            <person name="Young S."/>
            <person name="Zeng Q."/>
            <person name="Gargeya S."/>
            <person name="Fitzgerald M."/>
            <person name="Haas B."/>
            <person name="Abouelleil A."/>
            <person name="Allen A.W."/>
            <person name="Alvarado L."/>
            <person name="Arachchi H.M."/>
            <person name="Berlin A.M."/>
            <person name="Chapman S.B."/>
            <person name="Gainer-Dewar J."/>
            <person name="Goldberg J."/>
            <person name="Griggs A."/>
            <person name="Gujja S."/>
            <person name="Hansen M."/>
            <person name="Howarth C."/>
            <person name="Imamovic A."/>
            <person name="Ireland A."/>
            <person name="Larimer J."/>
            <person name="McCowan C."/>
            <person name="Murphy C."/>
            <person name="Pearson M."/>
            <person name="Poon T.W."/>
            <person name="Priest M."/>
            <person name="Roberts A."/>
            <person name="Saif S."/>
            <person name="Shea T."/>
            <person name="Sisk P."/>
            <person name="Sykes S."/>
            <person name="Wortman J."/>
            <person name="Nusbaum C."/>
            <person name="Birren B."/>
        </authorList>
    </citation>
    <scope>NUCLEOTIDE SEQUENCE [LARGE SCALE GENOMIC DNA]</scope>
    <source>
        <strain evidence="2 3">ATCC 49903</strain>
    </source>
</reference>
<evidence type="ECO:0000313" key="2">
    <source>
        <dbReference type="EMBL" id="EOT83584.1"/>
    </source>
</evidence>
<sequence length="60" mass="7172">MNQNEEMITLLTTLTREIRELHEELHQIKTINTQLQNERTFVDRELRQIKLAIVNDNIIG</sequence>
<dbReference type="AlphaFoldDB" id="S0L6L5"/>
<dbReference type="RefSeq" id="WP_016185822.1">
    <property type="nucleotide sequence ID" value="NZ_ASWO01000005.1"/>
</dbReference>